<dbReference type="EMBL" id="JALJOQ010000046">
    <property type="protein sequence ID" value="KAK9805017.1"/>
    <property type="molecule type" value="Genomic_DNA"/>
</dbReference>
<evidence type="ECO:0000256" key="3">
    <source>
        <dbReference type="SAM" id="MobiDB-lite"/>
    </source>
</evidence>
<name>A0AAW1PAG9_9CHLO</name>
<accession>A0AAW1PAG9</accession>
<dbReference type="PROSITE" id="PS51375">
    <property type="entry name" value="PPR"/>
    <property type="match status" value="1"/>
</dbReference>
<reference evidence="4 5" key="1">
    <citation type="journal article" date="2024" name="Nat. Commun.">
        <title>Phylogenomics reveals the evolutionary origins of lichenization in chlorophyte algae.</title>
        <authorList>
            <person name="Puginier C."/>
            <person name="Libourel C."/>
            <person name="Otte J."/>
            <person name="Skaloud P."/>
            <person name="Haon M."/>
            <person name="Grisel S."/>
            <person name="Petersen M."/>
            <person name="Berrin J.G."/>
            <person name="Delaux P.M."/>
            <person name="Dal Grande F."/>
            <person name="Keller J."/>
        </authorList>
    </citation>
    <scope>NUCLEOTIDE SEQUENCE [LARGE SCALE GENOMIC DNA]</scope>
    <source>
        <strain evidence="4 5">SAG 2036</strain>
    </source>
</reference>
<evidence type="ECO:0000313" key="4">
    <source>
        <dbReference type="EMBL" id="KAK9805017.1"/>
    </source>
</evidence>
<dbReference type="InterPro" id="IPR002885">
    <property type="entry name" value="PPR_rpt"/>
</dbReference>
<feature type="repeat" description="PPR" evidence="2">
    <location>
        <begin position="742"/>
        <end position="776"/>
    </location>
</feature>
<keyword evidence="5" id="KW-1185">Reference proteome</keyword>
<organism evidence="4 5">
    <name type="scientific">Symbiochloris irregularis</name>
    <dbReference type="NCBI Taxonomy" id="706552"/>
    <lineage>
        <taxon>Eukaryota</taxon>
        <taxon>Viridiplantae</taxon>
        <taxon>Chlorophyta</taxon>
        <taxon>core chlorophytes</taxon>
        <taxon>Trebouxiophyceae</taxon>
        <taxon>Trebouxiales</taxon>
        <taxon>Trebouxiaceae</taxon>
        <taxon>Symbiochloris</taxon>
    </lineage>
</organism>
<evidence type="ECO:0000313" key="5">
    <source>
        <dbReference type="Proteomes" id="UP001465755"/>
    </source>
</evidence>
<gene>
    <name evidence="4" type="ORF">WJX73_002123</name>
</gene>
<dbReference type="InterPro" id="IPR011990">
    <property type="entry name" value="TPR-like_helical_dom_sf"/>
</dbReference>
<dbReference type="NCBIfam" id="TIGR00756">
    <property type="entry name" value="PPR"/>
    <property type="match status" value="3"/>
</dbReference>
<sequence length="914" mass="101000">MADLQHIAGLLHDSPEAKRGDVSGQRGRATRTEKKLWGGPRFDAGPTPRRGRKRGRSTEAQVTSPSLRDVQEAAQPTVADLTSSWNQPSAAITTSRAWHCEACQVQVPRERQNGADKWALSASWKTHVQGITHRRAALARQHGLKAQDSVISTFEDLGVDSRPHKKDTLRRDDKQVEALHSETLKELLDCAGQAAISGPSGRALSPAMLASARHDMGWQWDRLKPQMHPGLADTILRERRVTSWTLKDLLPAEVAAVADLLPSIQLRELRLSAHMGGRQGLPAAIVALCMLASRIGRTCTVQHLCLELVCTNGEQHNLSRSLLLRLIRALTHMVQCAGSLRLVEVHAPWKSLHIEDGDFRELLDASGTAPARRRCAALSAMCARESSVPSLLQEQTHALPQLPTDLLLEILHRSAPLHQCKVIPGKWKPLKVSARPSASACKSLLYAWRSASASERGLAPFVPRHLLNSLLYRASLSSCRSAVSFRLFPPRLHNLSRAPLSSLNTKAAERPNLAQSAVVKAQRPASLQLAAAAQSFLESQKLTRAIRPHLSLRARASRAEFREAQRRAHILLNTAEPLAATEPLTVQVMRGLRAVFLDFSRPSGDRKILVHIHATQGNVIAKSYWADLRALGMPSKQSYTSAMHGWVEGRVYDQVEQLFQEAAADYDPKELESLWLARILAYSRAGRVSDFEQTVASMRAIGFPCLGPKLVGMHMDACCQHGDYTRARRAMEEAKARGLQPDVKMYTMLINCYGKAGKLDQAAAVLDEMSIAGVIPNTRTYSCLMRWHGEAGNAEAVLALWDAMKASHAQLDRSVRWQAVEAVMGSWWQGNRPIALLARAEALNEENSRLPAAVSRCWDHLKRTPEEQDVPKADMQIITGRGPSSSSSASTRSFIRIKLLTRLRNEKTFTTPMQ</sequence>
<evidence type="ECO:0008006" key="6">
    <source>
        <dbReference type="Google" id="ProtNLM"/>
    </source>
</evidence>
<dbReference type="Gene3D" id="1.25.40.10">
    <property type="entry name" value="Tetratricopeptide repeat domain"/>
    <property type="match status" value="1"/>
</dbReference>
<comment type="caution">
    <text evidence="4">The sequence shown here is derived from an EMBL/GenBank/DDBJ whole genome shotgun (WGS) entry which is preliminary data.</text>
</comment>
<dbReference type="Proteomes" id="UP001465755">
    <property type="component" value="Unassembled WGS sequence"/>
</dbReference>
<dbReference type="AlphaFoldDB" id="A0AAW1PAG9"/>
<proteinExistence type="predicted"/>
<dbReference type="PANTHER" id="PTHR46862">
    <property type="entry name" value="OS07G0661900 PROTEIN"/>
    <property type="match status" value="1"/>
</dbReference>
<dbReference type="Pfam" id="PF13041">
    <property type="entry name" value="PPR_2"/>
    <property type="match status" value="1"/>
</dbReference>
<dbReference type="PANTHER" id="PTHR46862:SF3">
    <property type="entry name" value="OS07G0661900 PROTEIN"/>
    <property type="match status" value="1"/>
</dbReference>
<evidence type="ECO:0000256" key="2">
    <source>
        <dbReference type="PROSITE-ProRule" id="PRU00708"/>
    </source>
</evidence>
<evidence type="ECO:0000256" key="1">
    <source>
        <dbReference type="ARBA" id="ARBA00022737"/>
    </source>
</evidence>
<keyword evidence="1" id="KW-0677">Repeat</keyword>
<feature type="region of interest" description="Disordered" evidence="3">
    <location>
        <begin position="1"/>
        <end position="82"/>
    </location>
</feature>
<protein>
    <recommendedName>
        <fullName evidence="6">Pentatricopeptide repeat-containing protein</fullName>
    </recommendedName>
</protein>